<dbReference type="RefSeq" id="WP_094154226.1">
    <property type="nucleotide sequence ID" value="NZ_CP020028.1"/>
</dbReference>
<evidence type="ECO:0000313" key="1">
    <source>
        <dbReference type="EMBL" id="ASR46421.1"/>
    </source>
</evidence>
<dbReference type="KEGG" id="pkb:B4V02_06875"/>
<proteinExistence type="predicted"/>
<gene>
    <name evidence="1" type="ORF">B4V02_06875</name>
</gene>
<evidence type="ECO:0008006" key="3">
    <source>
        <dbReference type="Google" id="ProtNLM"/>
    </source>
</evidence>
<dbReference type="OrthoDB" id="2733241at2"/>
<dbReference type="Pfam" id="PF14107">
    <property type="entry name" value="DUF4280"/>
    <property type="match status" value="1"/>
</dbReference>
<dbReference type="Proteomes" id="UP000214666">
    <property type="component" value="Chromosome"/>
</dbReference>
<keyword evidence="2" id="KW-1185">Reference proteome</keyword>
<evidence type="ECO:0000313" key="2">
    <source>
        <dbReference type="Proteomes" id="UP000214666"/>
    </source>
</evidence>
<protein>
    <recommendedName>
        <fullName evidence="3">DUF4280 domain-containing protein</fullName>
    </recommendedName>
</protein>
<reference evidence="1 2" key="1">
    <citation type="submission" date="2017-03" db="EMBL/GenBank/DDBJ databases">
        <title>Complete genome sequence of Paenibacillus Kribbensis producing bioflocculants.</title>
        <authorList>
            <person name="Lee H.-G."/>
            <person name="Oh H.-M."/>
        </authorList>
    </citation>
    <scope>NUCLEOTIDE SEQUENCE [LARGE SCALE GENOMIC DNA]</scope>
    <source>
        <strain evidence="1 2">AM49</strain>
    </source>
</reference>
<organism evidence="1 2">
    <name type="scientific">Paenibacillus kribbensis</name>
    <dbReference type="NCBI Taxonomy" id="172713"/>
    <lineage>
        <taxon>Bacteria</taxon>
        <taxon>Bacillati</taxon>
        <taxon>Bacillota</taxon>
        <taxon>Bacilli</taxon>
        <taxon>Bacillales</taxon>
        <taxon>Paenibacillaceae</taxon>
        <taxon>Paenibacillus</taxon>
    </lineage>
</organism>
<dbReference type="EMBL" id="CP020028">
    <property type="protein sequence ID" value="ASR46421.1"/>
    <property type="molecule type" value="Genomic_DNA"/>
</dbReference>
<name>A0A222WKX3_9BACL</name>
<accession>A0A222WKX3</accession>
<dbReference type="InterPro" id="IPR025460">
    <property type="entry name" value="DUF4280"/>
</dbReference>
<dbReference type="AlphaFoldDB" id="A0A222WKX3"/>
<sequence>MSDNEYYVVRGACMRCTYGTHPRKINLPNSHGAFVNGKPMMNEGDYSPENVPHFGICNSPEQPSTETIYLIAEDGSTISGKPCLPMLTDKWINTKEQTKVEGQPALTTSSFQTCLYHGFIEFHTNGQQEE</sequence>